<name>A0A9W6YDS4_9STRA</name>
<evidence type="ECO:0000313" key="2">
    <source>
        <dbReference type="EMBL" id="GMF60656.1"/>
    </source>
</evidence>
<protein>
    <submittedName>
        <fullName evidence="2">Unnamed protein product</fullName>
    </submittedName>
</protein>
<comment type="caution">
    <text evidence="2">The sequence shown here is derived from an EMBL/GenBank/DDBJ whole genome shotgun (WGS) entry which is preliminary data.</text>
</comment>
<gene>
    <name evidence="2" type="ORF">Pfra01_002632700</name>
</gene>
<dbReference type="EMBL" id="BSXT01005495">
    <property type="protein sequence ID" value="GMF60656.1"/>
    <property type="molecule type" value="Genomic_DNA"/>
</dbReference>
<dbReference type="Proteomes" id="UP001165121">
    <property type="component" value="Unassembled WGS sequence"/>
</dbReference>
<accession>A0A9W6YDS4</accession>
<evidence type="ECO:0000313" key="3">
    <source>
        <dbReference type="Proteomes" id="UP001165121"/>
    </source>
</evidence>
<dbReference type="AlphaFoldDB" id="A0A9W6YDS4"/>
<keyword evidence="3" id="KW-1185">Reference proteome</keyword>
<dbReference type="SUPFAM" id="SSF82771">
    <property type="entry name" value="GIY-YIG endonuclease"/>
    <property type="match status" value="1"/>
</dbReference>
<evidence type="ECO:0000259" key="1">
    <source>
        <dbReference type="SMART" id="SM00465"/>
    </source>
</evidence>
<proteinExistence type="predicted"/>
<organism evidence="2 3">
    <name type="scientific">Phytophthora fragariaefolia</name>
    <dbReference type="NCBI Taxonomy" id="1490495"/>
    <lineage>
        <taxon>Eukaryota</taxon>
        <taxon>Sar</taxon>
        <taxon>Stramenopiles</taxon>
        <taxon>Oomycota</taxon>
        <taxon>Peronosporomycetes</taxon>
        <taxon>Peronosporales</taxon>
        <taxon>Peronosporaceae</taxon>
        <taxon>Phytophthora</taxon>
    </lineage>
</organism>
<dbReference type="InterPro" id="IPR000305">
    <property type="entry name" value="GIY-YIG_endonuc"/>
</dbReference>
<feature type="domain" description="GIY-YIG" evidence="1">
    <location>
        <begin position="2"/>
        <end position="100"/>
    </location>
</feature>
<dbReference type="Pfam" id="PF01541">
    <property type="entry name" value="GIY-YIG"/>
    <property type="match status" value="1"/>
</dbReference>
<reference evidence="2" key="1">
    <citation type="submission" date="2023-04" db="EMBL/GenBank/DDBJ databases">
        <title>Phytophthora fragariaefolia NBRC 109709.</title>
        <authorList>
            <person name="Ichikawa N."/>
            <person name="Sato H."/>
            <person name="Tonouchi N."/>
        </authorList>
    </citation>
    <scope>NUCLEOTIDE SEQUENCE</scope>
    <source>
        <strain evidence="2">NBRC 109709</strain>
    </source>
</reference>
<dbReference type="OrthoDB" id="91490at2759"/>
<dbReference type="InterPro" id="IPR035901">
    <property type="entry name" value="GIY-YIG_endonuc_sf"/>
</dbReference>
<sequence>MIGSVYKIVCSQSDICYGGSTFNQLKHRMSGHRSNFKRWDDGKPSGEIAIYPYFRKYGPYEFRITLIKQYEVADRHQLRAYETLWINKFKKTCVNKVPPFGLLKSKSKK</sequence>
<dbReference type="SMART" id="SM00465">
    <property type="entry name" value="GIYc"/>
    <property type="match status" value="1"/>
</dbReference>
<dbReference type="Gene3D" id="3.40.1440.10">
    <property type="entry name" value="GIY-YIG endonuclease"/>
    <property type="match status" value="1"/>
</dbReference>